<accession>A0A4Y1WY86</accession>
<protein>
    <recommendedName>
        <fullName evidence="3">Fusion protein</fullName>
    </recommendedName>
</protein>
<evidence type="ECO:0000313" key="1">
    <source>
        <dbReference type="EMBL" id="BBL05239.1"/>
    </source>
</evidence>
<sequence>MGKVTLLFAGKSYDTDVQNVRENQIVIFDGPYNMRQRMVVAGIAHTQSGYNYRLIDPETAEEHTADLIRPLRDKFGIGHYYDDEHPEFMDASEVAALRTRADALKAEQEAARRAAADDAERLRTIGAERLRQIVPDDAVAVIIGEQHESECDPYTDYFGSRIVRTVLLGFSTHTRDLFPEMRKAAARFEGTAHLAERNAEYEHREKYSMGHGYYLGTHRYSGWQVSKESCRDKEGIIKRFAVVAGNPENVCIENPAPVQNAAPETVADARVEIVEYSAKSIAVFGDTKPLRDTLRDLNGLFRAYLTHDGTRCAGWIFSKRREQEVRSALAAYLK</sequence>
<reference evidence="2" key="1">
    <citation type="submission" date="2019-06" db="EMBL/GenBank/DDBJ databases">
        <title>Alistipes onderdonkii subsp. vulgaris subsp. nov., Alistipes dispar sp. nov. and Alistipes communis sp. nov., isolated from human faeces, and creation of Alistipes onderdonkii subsp. onderdonkii subsp. nov.</title>
        <authorList>
            <person name="Sakamoto M."/>
            <person name="Ikeyama N."/>
            <person name="Ogata Y."/>
            <person name="Suda W."/>
            <person name="Iino T."/>
            <person name="Hattori M."/>
            <person name="Ohkuma M."/>
        </authorList>
    </citation>
    <scope>NUCLEOTIDE SEQUENCE [LARGE SCALE GENOMIC DNA]</scope>
    <source>
        <strain evidence="2">5CBH24</strain>
    </source>
</reference>
<evidence type="ECO:0008006" key="3">
    <source>
        <dbReference type="Google" id="ProtNLM"/>
    </source>
</evidence>
<dbReference type="GeneID" id="78343264"/>
<organism evidence="1 2">
    <name type="scientific">Alistipes communis</name>
    <dbReference type="NCBI Taxonomy" id="2585118"/>
    <lineage>
        <taxon>Bacteria</taxon>
        <taxon>Pseudomonadati</taxon>
        <taxon>Bacteroidota</taxon>
        <taxon>Bacteroidia</taxon>
        <taxon>Bacteroidales</taxon>
        <taxon>Rikenellaceae</taxon>
        <taxon>Alistipes</taxon>
    </lineage>
</organism>
<dbReference type="Proteomes" id="UP000318946">
    <property type="component" value="Chromosome"/>
</dbReference>
<gene>
    <name evidence="1" type="ORF">A5CBH24_25520</name>
</gene>
<dbReference type="AlphaFoldDB" id="A0A4Y1WY86"/>
<dbReference type="RefSeq" id="WP_141413437.1">
    <property type="nucleotide sequence ID" value="NZ_AP019735.1"/>
</dbReference>
<evidence type="ECO:0000313" key="2">
    <source>
        <dbReference type="Proteomes" id="UP000318946"/>
    </source>
</evidence>
<dbReference type="OrthoDB" id="1002654at2"/>
<name>A0A4Y1WY86_9BACT</name>
<dbReference type="EMBL" id="AP019735">
    <property type="protein sequence ID" value="BBL05239.1"/>
    <property type="molecule type" value="Genomic_DNA"/>
</dbReference>
<proteinExistence type="predicted"/>
<dbReference type="KEGG" id="acou:A5CBH24_25520"/>
<keyword evidence="2" id="KW-1185">Reference proteome</keyword>